<dbReference type="Proteomes" id="UP000255297">
    <property type="component" value="Unassembled WGS sequence"/>
</dbReference>
<dbReference type="EMBL" id="UGPB01000001">
    <property type="protein sequence ID" value="STY29687.1"/>
    <property type="molecule type" value="Genomic_DNA"/>
</dbReference>
<dbReference type="RefSeq" id="WP_031565095.1">
    <property type="nucleotide sequence ID" value="NZ_CAAAIS010000001.1"/>
</dbReference>
<evidence type="ECO:0000313" key="2">
    <source>
        <dbReference type="Proteomes" id="UP000255297"/>
    </source>
</evidence>
<reference evidence="1 2" key="1">
    <citation type="submission" date="2018-06" db="EMBL/GenBank/DDBJ databases">
        <authorList>
            <consortium name="Pathogen Informatics"/>
            <person name="Doyle S."/>
        </authorList>
    </citation>
    <scope>NUCLEOTIDE SEQUENCE [LARGE SCALE GENOMIC DNA]</scope>
    <source>
        <strain evidence="1 2">NCTC11532</strain>
    </source>
</reference>
<proteinExistence type="predicted"/>
<organism evidence="1 2">
    <name type="scientific">Legionella wadsworthii</name>
    <dbReference type="NCBI Taxonomy" id="28088"/>
    <lineage>
        <taxon>Bacteria</taxon>
        <taxon>Pseudomonadati</taxon>
        <taxon>Pseudomonadota</taxon>
        <taxon>Gammaproteobacteria</taxon>
        <taxon>Legionellales</taxon>
        <taxon>Legionellaceae</taxon>
        <taxon>Legionella</taxon>
    </lineage>
</organism>
<name>A0A378LSL5_9GAMM</name>
<sequence>MFSKFFPFQNKITTSMPSKNEPEICEARVHVWSGGFFNGLGHVAISFQSNEKNPNAPVDYWSIWPKSIPAGGLTSIFPLDAIRSPQLENDYYQEARRPPADFADLMEPIEFVPIPPDREFVIQLDEKKIREELTRLDLGIKEGTVAYQLIPAVKTGPFLQWLMPKKYNETYNCVTLTQHLLKKGGIEGIQVNSWMTPSKFADNLQEQISITQESSVASKYE</sequence>
<keyword evidence="2" id="KW-1185">Reference proteome</keyword>
<evidence type="ECO:0000313" key="1">
    <source>
        <dbReference type="EMBL" id="STY29687.1"/>
    </source>
</evidence>
<accession>A0A378LSL5</accession>
<dbReference type="OrthoDB" id="5652299at2"/>
<protein>
    <submittedName>
        <fullName evidence="1">Uncharacterized protein</fullName>
    </submittedName>
</protein>
<gene>
    <name evidence="1" type="ORF">NCTC11532_01885</name>
</gene>
<dbReference type="AlphaFoldDB" id="A0A378LSL5"/>